<reference evidence="2 3" key="1">
    <citation type="journal article" date="2013" name="Nat. Commun.">
        <title>The evolution and pathogenic mechanisms of the rice sheath blight pathogen.</title>
        <authorList>
            <person name="Zheng A."/>
            <person name="Lin R."/>
            <person name="Xu L."/>
            <person name="Qin P."/>
            <person name="Tang C."/>
            <person name="Ai P."/>
            <person name="Zhang D."/>
            <person name="Liu Y."/>
            <person name="Sun Z."/>
            <person name="Feng H."/>
            <person name="Wang Y."/>
            <person name="Chen Y."/>
            <person name="Liang X."/>
            <person name="Fu R."/>
            <person name="Li Q."/>
            <person name="Zhang J."/>
            <person name="Yu X."/>
            <person name="Xie Z."/>
            <person name="Ding L."/>
            <person name="Guan P."/>
            <person name="Tang J."/>
            <person name="Liang Y."/>
            <person name="Wang S."/>
            <person name="Deng Q."/>
            <person name="Li S."/>
            <person name="Zhu J."/>
            <person name="Wang L."/>
            <person name="Liu H."/>
            <person name="Li P."/>
        </authorList>
    </citation>
    <scope>NUCLEOTIDE SEQUENCE [LARGE SCALE GENOMIC DNA]</scope>
    <source>
        <strain evidence="3">AG-1 IA</strain>
    </source>
</reference>
<gene>
    <name evidence="2" type="ORF">AG1IA_06505</name>
</gene>
<feature type="region of interest" description="Disordered" evidence="1">
    <location>
        <begin position="1"/>
        <end position="42"/>
    </location>
</feature>
<dbReference type="HOGENOM" id="CLU_536538_0_0_1"/>
<feature type="compositionally biased region" description="Low complexity" evidence="1">
    <location>
        <begin position="1"/>
        <end position="17"/>
    </location>
</feature>
<dbReference type="EMBL" id="AFRT01001763">
    <property type="protein sequence ID" value="ELU39470.1"/>
    <property type="molecule type" value="Genomic_DNA"/>
</dbReference>
<comment type="caution">
    <text evidence="2">The sequence shown here is derived from an EMBL/GenBank/DDBJ whole genome shotgun (WGS) entry which is preliminary data.</text>
</comment>
<feature type="region of interest" description="Disordered" evidence="1">
    <location>
        <begin position="271"/>
        <end position="300"/>
    </location>
</feature>
<feature type="compositionally biased region" description="Low complexity" evidence="1">
    <location>
        <begin position="195"/>
        <end position="205"/>
    </location>
</feature>
<name>L8WNB5_THACA</name>
<dbReference type="AlphaFoldDB" id="L8WNB5"/>
<feature type="compositionally biased region" description="Polar residues" evidence="1">
    <location>
        <begin position="223"/>
        <end position="243"/>
    </location>
</feature>
<keyword evidence="3" id="KW-1185">Reference proteome</keyword>
<evidence type="ECO:0000313" key="3">
    <source>
        <dbReference type="Proteomes" id="UP000011668"/>
    </source>
</evidence>
<feature type="compositionally biased region" description="Polar residues" evidence="1">
    <location>
        <begin position="274"/>
        <end position="300"/>
    </location>
</feature>
<evidence type="ECO:0000313" key="2">
    <source>
        <dbReference type="EMBL" id="ELU39470.1"/>
    </source>
</evidence>
<dbReference type="OrthoDB" id="3217865at2759"/>
<feature type="compositionally biased region" description="Polar residues" evidence="1">
    <location>
        <begin position="206"/>
        <end position="215"/>
    </location>
</feature>
<evidence type="ECO:0000256" key="1">
    <source>
        <dbReference type="SAM" id="MobiDB-lite"/>
    </source>
</evidence>
<feature type="region of interest" description="Disordered" evidence="1">
    <location>
        <begin position="154"/>
        <end position="245"/>
    </location>
</feature>
<proteinExistence type="predicted"/>
<sequence>MSDNYTPTSVLSSPSSRSSDREIDSDTTPSPSGGNKSPAFNPHLLSNKLAMVQASQALSQASNTLAIAAQAMSKAAALLSTMNVSDYDDVYAFRTRNFGSAKDWVESPDWTNDSYNLLQIPAPRVNIVDPNHKLTGSKDAILAGEVCGTSLEGESHRVEFGEPKSTPASTMDICPPKLASNKPKPHNPSAEAHLTSTSNQSTSSTPCVTQSSPTAKQIPPTAPSINKVDSPSHDTNTQPNGSTPVVAAIAPEPAAKPTSAAVVPPAPVKISVQPGGSTNPGQSAGTNSNPIASQSNNTKAGVLSSPTRIILDSGFDGLPALCHITKRFPKTVCLYNYSGLTATLSAAVMVRANVKIGVIVPQSTRKDKLDAATSKFNSAQSGILLWPGCNALPSIAGLASSSNTQLIQLGPPTKVNLNLTCPNSTLILAKSEINQPQSVQSKQYPLDPLNNECNKQSTASLLHSFRMWLRSRLSDDSFARGFYWVSPRVSLKPPTPLLTLLYIYQNWFLDHRRQNPSRNVNEALKLANQYAEQFLLRGESKVYGEPIGGKVTITEGTVKSLKLEGKQNVVPTVNPKSAENPHDVQILPDILEDADSWKKWSDFANTPHITHNFSRSEIRTFGVHRDP</sequence>
<organism evidence="2 3">
    <name type="scientific">Thanatephorus cucumeris (strain AG1-IA)</name>
    <name type="common">Rice sheath blight fungus</name>
    <name type="synonym">Rhizoctonia solani</name>
    <dbReference type="NCBI Taxonomy" id="983506"/>
    <lineage>
        <taxon>Eukaryota</taxon>
        <taxon>Fungi</taxon>
        <taxon>Dikarya</taxon>
        <taxon>Basidiomycota</taxon>
        <taxon>Agaricomycotina</taxon>
        <taxon>Agaricomycetes</taxon>
        <taxon>Cantharellales</taxon>
        <taxon>Ceratobasidiaceae</taxon>
        <taxon>Rhizoctonia</taxon>
        <taxon>Rhizoctonia solani AG-1</taxon>
    </lineage>
</organism>
<accession>L8WNB5</accession>
<protein>
    <submittedName>
        <fullName evidence="2">Uncharacterized protein</fullName>
    </submittedName>
</protein>
<dbReference type="Proteomes" id="UP000011668">
    <property type="component" value="Unassembled WGS sequence"/>
</dbReference>